<dbReference type="GO" id="GO:0042910">
    <property type="term" value="F:xenobiotic transmembrane transporter activity"/>
    <property type="evidence" value="ECO:0007669"/>
    <property type="project" value="InterPro"/>
</dbReference>
<reference evidence="3 4" key="1">
    <citation type="submission" date="2020-10" db="EMBL/GenBank/DDBJ databases">
        <title>The Coptis chinensis genome and diversification of protoberbering-type alkaloids.</title>
        <authorList>
            <person name="Wang B."/>
            <person name="Shu S."/>
            <person name="Song C."/>
            <person name="Liu Y."/>
        </authorList>
    </citation>
    <scope>NUCLEOTIDE SEQUENCE [LARGE SCALE GENOMIC DNA]</scope>
    <source>
        <strain evidence="3">HL-2020</strain>
        <tissue evidence="3">Leaf</tissue>
    </source>
</reference>
<feature type="transmembrane region" description="Helical" evidence="2">
    <location>
        <begin position="199"/>
        <end position="222"/>
    </location>
</feature>
<keyword evidence="2" id="KW-1133">Transmembrane helix</keyword>
<dbReference type="Pfam" id="PF01554">
    <property type="entry name" value="MatE"/>
    <property type="match status" value="1"/>
</dbReference>
<gene>
    <name evidence="3" type="ORF">IFM89_028097</name>
</gene>
<feature type="transmembrane region" description="Helical" evidence="2">
    <location>
        <begin position="270"/>
        <end position="293"/>
    </location>
</feature>
<dbReference type="GO" id="GO:0016020">
    <property type="term" value="C:membrane"/>
    <property type="evidence" value="ECO:0007669"/>
    <property type="project" value="InterPro"/>
</dbReference>
<comment type="caution">
    <text evidence="3">The sequence shown here is derived from an EMBL/GenBank/DDBJ whole genome shotgun (WGS) entry which is preliminary data.</text>
</comment>
<keyword evidence="4" id="KW-1185">Reference proteome</keyword>
<dbReference type="OrthoDB" id="2126698at2759"/>
<feature type="transmembrane region" description="Helical" evidence="2">
    <location>
        <begin position="242"/>
        <end position="263"/>
    </location>
</feature>
<dbReference type="Proteomes" id="UP000631114">
    <property type="component" value="Unassembled WGS sequence"/>
</dbReference>
<dbReference type="PANTHER" id="PTHR11206">
    <property type="entry name" value="MULTIDRUG RESISTANCE PROTEIN"/>
    <property type="match status" value="1"/>
</dbReference>
<proteinExistence type="inferred from homology"/>
<organism evidence="3 4">
    <name type="scientific">Coptis chinensis</name>
    <dbReference type="NCBI Taxonomy" id="261450"/>
    <lineage>
        <taxon>Eukaryota</taxon>
        <taxon>Viridiplantae</taxon>
        <taxon>Streptophyta</taxon>
        <taxon>Embryophyta</taxon>
        <taxon>Tracheophyta</taxon>
        <taxon>Spermatophyta</taxon>
        <taxon>Magnoliopsida</taxon>
        <taxon>Ranunculales</taxon>
        <taxon>Ranunculaceae</taxon>
        <taxon>Coptidoideae</taxon>
        <taxon>Coptis</taxon>
    </lineage>
</organism>
<accession>A0A835HVZ1</accession>
<keyword evidence="2" id="KW-0472">Membrane</keyword>
<evidence type="ECO:0000313" key="4">
    <source>
        <dbReference type="Proteomes" id="UP000631114"/>
    </source>
</evidence>
<keyword evidence="2" id="KW-0812">Transmembrane</keyword>
<comment type="similarity">
    <text evidence="1">Belongs to the multi antimicrobial extrusion (MATE) (TC 2.A.66.1) family.</text>
</comment>
<dbReference type="AlphaFoldDB" id="A0A835HVZ1"/>
<evidence type="ECO:0000256" key="2">
    <source>
        <dbReference type="SAM" id="Phobius"/>
    </source>
</evidence>
<evidence type="ECO:0000313" key="3">
    <source>
        <dbReference type="EMBL" id="KAF9606721.1"/>
    </source>
</evidence>
<evidence type="ECO:0000256" key="1">
    <source>
        <dbReference type="ARBA" id="ARBA00010199"/>
    </source>
</evidence>
<sequence>MITPEEEIVIVDLSESLLQRHSADSNSRKNKLQELSSDAIEEFLAYQKNIPSEWWALLVGWELRQMWSLCGTYIVISIFNLMLSIVTQMFVGRHLGTMALAGASMATLEVQGFAFIVMLADQLLVMFMCSFESWYSLGIVLSSAYFANTTVSVASFAICINYLNLDLTFMLGMSTAAIIRVSTEIECANPRVARFSAMVVNATSILISIILSTIIIACGTTLGKAFIGDDEVIKAVSEFTPLLAISVFLNGVEPILSGVATGIGRPGLVVCFYACNYYLIGLTVGFALGFMTYLGVAGIWWGVILGFSLQTLVLVIVVATTDWDKEVDKAFDRLKQRADEEILA</sequence>
<feature type="transmembrane region" description="Helical" evidence="2">
    <location>
        <begin position="299"/>
        <end position="319"/>
    </location>
</feature>
<dbReference type="InterPro" id="IPR002528">
    <property type="entry name" value="MATE_fam"/>
</dbReference>
<feature type="transmembrane region" description="Helical" evidence="2">
    <location>
        <begin position="66"/>
        <end position="86"/>
    </location>
</feature>
<feature type="transmembrane region" description="Helical" evidence="2">
    <location>
        <begin position="98"/>
        <end position="119"/>
    </location>
</feature>
<dbReference type="EMBL" id="JADFTS010000005">
    <property type="protein sequence ID" value="KAF9606721.1"/>
    <property type="molecule type" value="Genomic_DNA"/>
</dbReference>
<dbReference type="GO" id="GO:0015297">
    <property type="term" value="F:antiporter activity"/>
    <property type="evidence" value="ECO:0007669"/>
    <property type="project" value="InterPro"/>
</dbReference>
<protein>
    <submittedName>
        <fullName evidence="3">Uncharacterized protein</fullName>
    </submittedName>
</protein>
<name>A0A835HVZ1_9MAGN</name>